<dbReference type="GO" id="GO:0008168">
    <property type="term" value="F:methyltransferase activity"/>
    <property type="evidence" value="ECO:0007669"/>
    <property type="project" value="UniProtKB-KW"/>
</dbReference>
<dbReference type="Proteomes" id="UP001214441">
    <property type="component" value="Unassembled WGS sequence"/>
</dbReference>
<evidence type="ECO:0000259" key="2">
    <source>
        <dbReference type="Pfam" id="PF08241"/>
    </source>
</evidence>
<keyword evidence="3" id="KW-0489">Methyltransferase</keyword>
<gene>
    <name evidence="3" type="ORF">NMN56_042575</name>
</gene>
<dbReference type="CDD" id="cd02440">
    <property type="entry name" value="AdoMet_MTases"/>
    <property type="match status" value="1"/>
</dbReference>
<proteinExistence type="predicted"/>
<evidence type="ECO:0000256" key="1">
    <source>
        <dbReference type="SAM" id="MobiDB-lite"/>
    </source>
</evidence>
<comment type="caution">
    <text evidence="3">The sequence shown here is derived from an EMBL/GenBank/DDBJ whole genome shotgun (WGS) entry which is preliminary data.</text>
</comment>
<dbReference type="Pfam" id="PF08241">
    <property type="entry name" value="Methyltransf_11"/>
    <property type="match status" value="1"/>
</dbReference>
<keyword evidence="3" id="KW-0808">Transferase</keyword>
<dbReference type="InterPro" id="IPR013216">
    <property type="entry name" value="Methyltransf_11"/>
</dbReference>
<dbReference type="SUPFAM" id="SSF53335">
    <property type="entry name" value="S-adenosyl-L-methionine-dependent methyltransferases"/>
    <property type="match status" value="1"/>
</dbReference>
<dbReference type="EMBL" id="JANCPR020000097">
    <property type="protein sequence ID" value="MDJ1138533.1"/>
    <property type="molecule type" value="Genomic_DNA"/>
</dbReference>
<accession>A0ABT7AB08</accession>
<reference evidence="3 4" key="1">
    <citation type="submission" date="2023-05" db="EMBL/GenBank/DDBJ databases">
        <title>Streptantibioticus silvisoli sp. nov., acidotolerant actinomycetes 1 from pine litter.</title>
        <authorList>
            <person name="Swiecimska M."/>
            <person name="Golinska P."/>
            <person name="Sangal V."/>
            <person name="Wachnowicz B."/>
            <person name="Goodfellow M."/>
        </authorList>
    </citation>
    <scope>NUCLEOTIDE SEQUENCE [LARGE SCALE GENOMIC DNA]</scope>
    <source>
        <strain evidence="3 4">DSM 42109</strain>
    </source>
</reference>
<evidence type="ECO:0000313" key="3">
    <source>
        <dbReference type="EMBL" id="MDJ1138533.1"/>
    </source>
</evidence>
<dbReference type="PANTHER" id="PTHR43591:SF24">
    <property type="entry name" value="2-METHOXY-6-POLYPRENYL-1,4-BENZOQUINOL METHYLASE, MITOCHONDRIAL"/>
    <property type="match status" value="1"/>
</dbReference>
<dbReference type="Gene3D" id="3.40.50.150">
    <property type="entry name" value="Vaccinia Virus protein VP39"/>
    <property type="match status" value="1"/>
</dbReference>
<name>A0ABT7AB08_9ACTN</name>
<evidence type="ECO:0000313" key="4">
    <source>
        <dbReference type="Proteomes" id="UP001214441"/>
    </source>
</evidence>
<feature type="domain" description="Methyltransferase type 11" evidence="2">
    <location>
        <begin position="53"/>
        <end position="143"/>
    </location>
</feature>
<protein>
    <submittedName>
        <fullName evidence="3">Methyltransferase domain-containing protein</fullName>
    </submittedName>
</protein>
<dbReference type="RefSeq" id="WP_274046935.1">
    <property type="nucleotide sequence ID" value="NZ_JANCPR020000097.1"/>
</dbReference>
<dbReference type="PANTHER" id="PTHR43591">
    <property type="entry name" value="METHYLTRANSFERASE"/>
    <property type="match status" value="1"/>
</dbReference>
<dbReference type="InterPro" id="IPR029063">
    <property type="entry name" value="SAM-dependent_MTases_sf"/>
</dbReference>
<dbReference type="GO" id="GO:0032259">
    <property type="term" value="P:methylation"/>
    <property type="evidence" value="ECO:0007669"/>
    <property type="project" value="UniProtKB-KW"/>
</dbReference>
<keyword evidence="4" id="KW-1185">Reference proteome</keyword>
<sequence length="278" mass="28885">MTGSAAGQWADWLTRERDAQSGTDGKARTVSALNAIRGRVLAGARIAPGDRVVDLGAGTGLLACGAVELVGPGGSVIAIDPSTQALSRLPATVSAVAGSARRLPLHDAVADAVVIRSVLIYLPDLEAVAREAARVLRPGGRLSLFEPVNAQRAHDAALEGFTEAELAGLARAQADSGEQSRTMLAFTPSRLRGALEAAGFHLHSAELEPHRQRLAGEAAAAAYLDQRGHAGAATVLELATALWGAKGAERYRNAWLQAARTQGAITFTTPTLYCTATR</sequence>
<organism evidence="3 4">
    <name type="scientific">Streptomyces iconiensis</name>
    <dbReference type="NCBI Taxonomy" id="1384038"/>
    <lineage>
        <taxon>Bacteria</taxon>
        <taxon>Bacillati</taxon>
        <taxon>Actinomycetota</taxon>
        <taxon>Actinomycetes</taxon>
        <taxon>Kitasatosporales</taxon>
        <taxon>Streptomycetaceae</taxon>
        <taxon>Streptomyces</taxon>
    </lineage>
</organism>
<feature type="region of interest" description="Disordered" evidence="1">
    <location>
        <begin position="1"/>
        <end position="24"/>
    </location>
</feature>